<accession>A0AA37KPQ8</accession>
<dbReference type="EMBL" id="BQOL01000001">
    <property type="protein sequence ID" value="GKI17339.1"/>
    <property type="molecule type" value="Genomic_DNA"/>
</dbReference>
<comment type="caution">
    <text evidence="1">The sequence shown here is derived from an EMBL/GenBank/DDBJ whole genome shotgun (WGS) entry which is preliminary data.</text>
</comment>
<proteinExistence type="predicted"/>
<evidence type="ECO:0000313" key="1">
    <source>
        <dbReference type="EMBL" id="GKI17339.1"/>
    </source>
</evidence>
<name>A0AA37KPQ8_9BACT</name>
<sequence length="177" mass="20183">MQVRLWHENSPLASVVNLCHNAVTHNIPCNLHFFVNSVDFIGQVLHHAQLSPDEVKIVCSTSGTSEQINREKLGDTYTIGIPDKAVRKINFYTSTAFEECDIYDKQGKIYVVSDGTARHHLLDISTTIRQIAGRIRDTRYKEITHIFSTVRYAEGITYPQFKAATEKELDKAERFVK</sequence>
<evidence type="ECO:0000313" key="2">
    <source>
        <dbReference type="Proteomes" id="UP001055105"/>
    </source>
</evidence>
<reference evidence="1" key="1">
    <citation type="submission" date="2022-01" db="EMBL/GenBank/DDBJ databases">
        <title>Novel bile acid biosynthetic pathways are enriched in the microbiome of centenarians.</title>
        <authorList>
            <person name="Sato Y."/>
            <person name="Atarashi K."/>
            <person name="Plichta R.D."/>
            <person name="Arai Y."/>
            <person name="Sasajima S."/>
            <person name="Kearney M.S."/>
            <person name="Suda W."/>
            <person name="Takeshita K."/>
            <person name="Sasaki T."/>
            <person name="Okamoto S."/>
            <person name="Skelly N.A."/>
            <person name="Okamura Y."/>
            <person name="Vlamakis H."/>
            <person name="Li Y."/>
            <person name="Tanoue T."/>
            <person name="Takei H."/>
            <person name="Nittono H."/>
            <person name="Narushima S."/>
            <person name="Irie J."/>
            <person name="Itoh H."/>
            <person name="Moriya K."/>
            <person name="Sugiura Y."/>
            <person name="Suematsu M."/>
            <person name="Moritoki N."/>
            <person name="Shibata S."/>
            <person name="Littman R.D."/>
            <person name="Fischbach A.M."/>
            <person name="Uwamino Y."/>
            <person name="Inoue T."/>
            <person name="Honda A."/>
            <person name="Hattori M."/>
            <person name="Murai T."/>
            <person name="Xavier J.R."/>
            <person name="Hirose N."/>
            <person name="Honda K."/>
        </authorList>
    </citation>
    <scope>NUCLEOTIDE SEQUENCE</scope>
    <source>
        <strain evidence="1">CE91-St16</strain>
    </source>
</reference>
<protein>
    <submittedName>
        <fullName evidence="1">Uncharacterized protein</fullName>
    </submittedName>
</protein>
<gene>
    <name evidence="1" type="ORF">CE91St16_02470</name>
</gene>
<dbReference type="AlphaFoldDB" id="A0AA37KPQ8"/>
<organism evidence="1 2">
    <name type="scientific">Alistipes finegoldii</name>
    <dbReference type="NCBI Taxonomy" id="214856"/>
    <lineage>
        <taxon>Bacteria</taxon>
        <taxon>Pseudomonadati</taxon>
        <taxon>Bacteroidota</taxon>
        <taxon>Bacteroidia</taxon>
        <taxon>Bacteroidales</taxon>
        <taxon>Rikenellaceae</taxon>
        <taxon>Alistipes</taxon>
    </lineage>
</organism>
<dbReference type="Proteomes" id="UP001055105">
    <property type="component" value="Unassembled WGS sequence"/>
</dbReference>